<dbReference type="Pfam" id="PF07883">
    <property type="entry name" value="Cupin_2"/>
    <property type="match status" value="1"/>
</dbReference>
<dbReference type="EMBL" id="QGHA01000002">
    <property type="protein sequence ID" value="PWK79106.1"/>
    <property type="molecule type" value="Genomic_DNA"/>
</dbReference>
<evidence type="ECO:0000259" key="1">
    <source>
        <dbReference type="Pfam" id="PF07883"/>
    </source>
</evidence>
<name>A0A316HF37_9SPHI</name>
<dbReference type="InterPro" id="IPR013096">
    <property type="entry name" value="Cupin_2"/>
</dbReference>
<sequence length="168" mass="18038">MNNSYAQATIANPSDGKAYAIAGGSYRIVISGKETGGAYALIEMMVPPGNGPGPHAHAEMQESFYVLEGEVEVKTEAGNYTATKGSLINIPLGGLVHCFKNQSDKMARLLCTVIPAGLEDLFAEIGQPAEFGVFLPPPPLDDAAREKLMALAKKYNQKFYPPDYLDKI</sequence>
<comment type="caution">
    <text evidence="2">The sequence shown here is derived from an EMBL/GenBank/DDBJ whole genome shotgun (WGS) entry which is preliminary data.</text>
</comment>
<feature type="domain" description="Cupin type-2" evidence="1">
    <location>
        <begin position="43"/>
        <end position="112"/>
    </location>
</feature>
<dbReference type="InterPro" id="IPR053146">
    <property type="entry name" value="QDO-like"/>
</dbReference>
<evidence type="ECO:0000313" key="3">
    <source>
        <dbReference type="Proteomes" id="UP000245678"/>
    </source>
</evidence>
<dbReference type="InterPro" id="IPR014710">
    <property type="entry name" value="RmlC-like_jellyroll"/>
</dbReference>
<keyword evidence="3" id="KW-1185">Reference proteome</keyword>
<accession>A0A316HF37</accession>
<evidence type="ECO:0000313" key="2">
    <source>
        <dbReference type="EMBL" id="PWK79106.1"/>
    </source>
</evidence>
<gene>
    <name evidence="2" type="ORF">LX99_01562</name>
</gene>
<dbReference type="AlphaFoldDB" id="A0A316HF37"/>
<dbReference type="Gene3D" id="2.60.120.10">
    <property type="entry name" value="Jelly Rolls"/>
    <property type="match status" value="1"/>
</dbReference>
<dbReference type="SUPFAM" id="SSF51182">
    <property type="entry name" value="RmlC-like cupins"/>
    <property type="match status" value="1"/>
</dbReference>
<proteinExistence type="predicted"/>
<organism evidence="2 3">
    <name type="scientific">Mucilaginibacter oryzae</name>
    <dbReference type="NCBI Taxonomy" id="468058"/>
    <lineage>
        <taxon>Bacteria</taxon>
        <taxon>Pseudomonadati</taxon>
        <taxon>Bacteroidota</taxon>
        <taxon>Sphingobacteriia</taxon>
        <taxon>Sphingobacteriales</taxon>
        <taxon>Sphingobacteriaceae</taxon>
        <taxon>Mucilaginibacter</taxon>
    </lineage>
</organism>
<reference evidence="2 3" key="1">
    <citation type="submission" date="2018-05" db="EMBL/GenBank/DDBJ databases">
        <title>Genomic Encyclopedia of Archaeal and Bacterial Type Strains, Phase II (KMG-II): from individual species to whole genera.</title>
        <authorList>
            <person name="Goeker M."/>
        </authorList>
    </citation>
    <scope>NUCLEOTIDE SEQUENCE [LARGE SCALE GENOMIC DNA]</scope>
    <source>
        <strain evidence="2 3">DSM 19975</strain>
    </source>
</reference>
<dbReference type="PANTHER" id="PTHR36440">
    <property type="entry name" value="PUTATIVE (AFU_ORTHOLOGUE AFUA_8G07350)-RELATED"/>
    <property type="match status" value="1"/>
</dbReference>
<dbReference type="PANTHER" id="PTHR36440:SF1">
    <property type="entry name" value="PUTATIVE (AFU_ORTHOLOGUE AFUA_8G07350)-RELATED"/>
    <property type="match status" value="1"/>
</dbReference>
<dbReference type="Proteomes" id="UP000245678">
    <property type="component" value="Unassembled WGS sequence"/>
</dbReference>
<dbReference type="InterPro" id="IPR011051">
    <property type="entry name" value="RmlC_Cupin_sf"/>
</dbReference>
<protein>
    <submittedName>
        <fullName evidence="2">Cupin domain-containing protein</fullName>
    </submittedName>
</protein>
<dbReference type="RefSeq" id="WP_109607328.1">
    <property type="nucleotide sequence ID" value="NZ_QGHA01000002.1"/>
</dbReference>